<dbReference type="EMBL" id="MU006226">
    <property type="protein sequence ID" value="KAF2826328.1"/>
    <property type="molecule type" value="Genomic_DNA"/>
</dbReference>
<evidence type="ECO:0000313" key="1">
    <source>
        <dbReference type="EMBL" id="KAF2826328.1"/>
    </source>
</evidence>
<dbReference type="PANTHER" id="PTHR35186:SF4">
    <property type="entry name" value="PRION-INHIBITION AND PROPAGATION HELO DOMAIN-CONTAINING PROTEIN"/>
    <property type="match status" value="1"/>
</dbReference>
<protein>
    <submittedName>
        <fullName evidence="1">Uncharacterized protein</fullName>
    </submittedName>
</protein>
<sequence>MATGVEAAGLVLGSIPLILAGLQFYAEGISVTKRYWRYREEVNGLLAELRTENSLYINSINMLLIGVVEQKDMAVFLADPGGEKWKEPKFDRRLQKRLGSSYSSYLETINLLMATAERFKERLKLNKFGKPQFTERNAFKEHFKRLKFSLGISQADYDLHYCRDYKELMDRLRQANQSLYRMTVQTSHLAAAHQTSINSVHQTAPNFTVIKDQAESFHRALSNSWNCPCMAGHSVSLRLETRTNELSSDDEDEEPTQDPFHVLFRYDHRHSPGPSLAKPWTWEEADVRFQYETQATIALPTGDVCSGKGVRFAKQAIPKAVQAALEPHPNLQPIQDLCSAISTLQNPQRDVCFSLLANEIAKQKYGVLLITPIKQLPPDTNTWSVSSLRTQNTGNDILDLLTEFKSADRLAEALLSEAGARYSDAVRRCIRCDFDQRASSLEDARFQKAVYHGVVAQLQENYEYLFQDHPD</sequence>
<evidence type="ECO:0000313" key="2">
    <source>
        <dbReference type="Proteomes" id="UP000799424"/>
    </source>
</evidence>
<name>A0A6A7A0B4_9PLEO</name>
<accession>A0A6A7A0B4</accession>
<dbReference type="PANTHER" id="PTHR35186">
    <property type="entry name" value="ANK_REP_REGION DOMAIN-CONTAINING PROTEIN"/>
    <property type="match status" value="1"/>
</dbReference>
<keyword evidence="2" id="KW-1185">Reference proteome</keyword>
<organism evidence="1 2">
    <name type="scientific">Ophiobolus disseminans</name>
    <dbReference type="NCBI Taxonomy" id="1469910"/>
    <lineage>
        <taxon>Eukaryota</taxon>
        <taxon>Fungi</taxon>
        <taxon>Dikarya</taxon>
        <taxon>Ascomycota</taxon>
        <taxon>Pezizomycotina</taxon>
        <taxon>Dothideomycetes</taxon>
        <taxon>Pleosporomycetidae</taxon>
        <taxon>Pleosporales</taxon>
        <taxon>Pleosporineae</taxon>
        <taxon>Phaeosphaeriaceae</taxon>
        <taxon>Ophiobolus</taxon>
    </lineage>
</organism>
<gene>
    <name evidence="1" type="ORF">CC86DRAFT_394335</name>
</gene>
<proteinExistence type="predicted"/>
<reference evidence="1" key="1">
    <citation type="journal article" date="2020" name="Stud. Mycol.">
        <title>101 Dothideomycetes genomes: a test case for predicting lifestyles and emergence of pathogens.</title>
        <authorList>
            <person name="Haridas S."/>
            <person name="Albert R."/>
            <person name="Binder M."/>
            <person name="Bloem J."/>
            <person name="Labutti K."/>
            <person name="Salamov A."/>
            <person name="Andreopoulos B."/>
            <person name="Baker S."/>
            <person name="Barry K."/>
            <person name="Bills G."/>
            <person name="Bluhm B."/>
            <person name="Cannon C."/>
            <person name="Castanera R."/>
            <person name="Culley D."/>
            <person name="Daum C."/>
            <person name="Ezra D."/>
            <person name="Gonzalez J."/>
            <person name="Henrissat B."/>
            <person name="Kuo A."/>
            <person name="Liang C."/>
            <person name="Lipzen A."/>
            <person name="Lutzoni F."/>
            <person name="Magnuson J."/>
            <person name="Mondo S."/>
            <person name="Nolan M."/>
            <person name="Ohm R."/>
            <person name="Pangilinan J."/>
            <person name="Park H.-J."/>
            <person name="Ramirez L."/>
            <person name="Alfaro M."/>
            <person name="Sun H."/>
            <person name="Tritt A."/>
            <person name="Yoshinaga Y."/>
            <person name="Zwiers L.-H."/>
            <person name="Turgeon B."/>
            <person name="Goodwin S."/>
            <person name="Spatafora J."/>
            <person name="Crous P."/>
            <person name="Grigoriev I."/>
        </authorList>
    </citation>
    <scope>NUCLEOTIDE SEQUENCE</scope>
    <source>
        <strain evidence="1">CBS 113818</strain>
    </source>
</reference>
<dbReference type="Proteomes" id="UP000799424">
    <property type="component" value="Unassembled WGS sequence"/>
</dbReference>
<dbReference type="OrthoDB" id="3565018at2759"/>
<dbReference type="AlphaFoldDB" id="A0A6A7A0B4"/>